<feature type="region of interest" description="Disordered" evidence="1">
    <location>
        <begin position="1"/>
        <end position="60"/>
    </location>
</feature>
<evidence type="ECO:0000256" key="1">
    <source>
        <dbReference type="SAM" id="MobiDB-lite"/>
    </source>
</evidence>
<feature type="non-terminal residue" evidence="2">
    <location>
        <position position="1"/>
    </location>
</feature>
<feature type="compositionally biased region" description="Polar residues" evidence="1">
    <location>
        <begin position="1"/>
        <end position="12"/>
    </location>
</feature>
<evidence type="ECO:0000313" key="3">
    <source>
        <dbReference type="Proteomes" id="UP001451303"/>
    </source>
</evidence>
<sequence>IHPSIHPSSGRCSSRFRSPSLPTSRPLPLRRTRQANSRTTKRKRQRSVQLFGLAGQESVL</sequence>
<feature type="compositionally biased region" description="Basic residues" evidence="1">
    <location>
        <begin position="28"/>
        <end position="46"/>
    </location>
</feature>
<gene>
    <name evidence="2" type="ORF">QR685DRAFT_536102</name>
</gene>
<proteinExistence type="predicted"/>
<comment type="caution">
    <text evidence="2">The sequence shown here is derived from an EMBL/GenBank/DDBJ whole genome shotgun (WGS) entry which is preliminary data.</text>
</comment>
<keyword evidence="3" id="KW-1185">Reference proteome</keyword>
<feature type="non-terminal residue" evidence="2">
    <location>
        <position position="60"/>
    </location>
</feature>
<dbReference type="EMBL" id="JAVLET010000013">
    <property type="protein sequence ID" value="KAL0466285.1"/>
    <property type="molecule type" value="Genomic_DNA"/>
</dbReference>
<reference evidence="2 3" key="1">
    <citation type="submission" date="2023-09" db="EMBL/GenBank/DDBJ databases">
        <title>Multi-omics analysis of a traditional fermented food reveals byproduct-associated fungal strains for waste-to-food upcycling.</title>
        <authorList>
            <consortium name="Lawrence Berkeley National Laboratory"/>
            <person name="Rekdal V.M."/>
            <person name="Villalobos-Escobedo J.M."/>
            <person name="Rodriguez-Valeron N."/>
            <person name="Garcia M.O."/>
            <person name="Vasquez D.P."/>
            <person name="Damayanti I."/>
            <person name="Sorensen P.M."/>
            <person name="Baidoo E.E."/>
            <person name="De Carvalho A.C."/>
            <person name="Riley R."/>
            <person name="Lipzen A."/>
            <person name="He G."/>
            <person name="Yan M."/>
            <person name="Haridas S."/>
            <person name="Daum C."/>
            <person name="Yoshinaga Y."/>
            <person name="Ng V."/>
            <person name="Grigoriev I.V."/>
            <person name="Munk R."/>
            <person name="Nuraida L."/>
            <person name="Wijaya C.H."/>
            <person name="Morales P.-C."/>
            <person name="Keasling J.D."/>
        </authorList>
    </citation>
    <scope>NUCLEOTIDE SEQUENCE [LARGE SCALE GENOMIC DNA]</scope>
    <source>
        <strain evidence="2 3">FGSC 2613</strain>
    </source>
</reference>
<feature type="compositionally biased region" description="Low complexity" evidence="1">
    <location>
        <begin position="13"/>
        <end position="27"/>
    </location>
</feature>
<organism evidence="2 3">
    <name type="scientific">Neurospora intermedia</name>
    <dbReference type="NCBI Taxonomy" id="5142"/>
    <lineage>
        <taxon>Eukaryota</taxon>
        <taxon>Fungi</taxon>
        <taxon>Dikarya</taxon>
        <taxon>Ascomycota</taxon>
        <taxon>Pezizomycotina</taxon>
        <taxon>Sordariomycetes</taxon>
        <taxon>Sordariomycetidae</taxon>
        <taxon>Sordariales</taxon>
        <taxon>Sordariaceae</taxon>
        <taxon>Neurospora</taxon>
    </lineage>
</organism>
<dbReference type="Proteomes" id="UP001451303">
    <property type="component" value="Unassembled WGS sequence"/>
</dbReference>
<evidence type="ECO:0000313" key="2">
    <source>
        <dbReference type="EMBL" id="KAL0466285.1"/>
    </source>
</evidence>
<accession>A0ABR3D0Q7</accession>
<protein>
    <submittedName>
        <fullName evidence="2">Uncharacterized protein</fullName>
    </submittedName>
</protein>
<name>A0ABR3D0Q7_NEUIN</name>